<dbReference type="PANTHER" id="PTHR40940:SF2">
    <property type="entry name" value="BATD"/>
    <property type="match status" value="1"/>
</dbReference>
<organism evidence="3">
    <name type="scientific">uncultured Desulfobacterium sp</name>
    <dbReference type="NCBI Taxonomy" id="201089"/>
    <lineage>
        <taxon>Bacteria</taxon>
        <taxon>Pseudomonadati</taxon>
        <taxon>Thermodesulfobacteriota</taxon>
        <taxon>Desulfobacteria</taxon>
        <taxon>Desulfobacterales</taxon>
        <taxon>Desulfobacteriaceae</taxon>
        <taxon>Desulfobacterium</taxon>
        <taxon>environmental samples</taxon>
    </lineage>
</organism>
<dbReference type="InterPro" id="IPR025738">
    <property type="entry name" value="BatD"/>
</dbReference>
<feature type="transmembrane region" description="Helical" evidence="1">
    <location>
        <begin position="484"/>
        <end position="506"/>
    </location>
</feature>
<sequence length="626" mass="69467">MTRAVIKIGLLLILAYASLLCPHVLAGPFKATAVAERTDPFVGEPFVFQIQVEGSESPDQPDLSHVTDFIVEFKGGRQNSSRSVTIVNGRMMQDVREGYFFAYQLTPKREGRLIIPSINVTAEGRTTITNPVIINAQKAVESDDFKLTLKLSKDQCYVGEPVILTVTWYIGKDVNGFNFTLPLLNNKDLDFINPAFDTQSGKKLYRIPLGDGEVIGEKGRARVGQKEFATITFEKILIPKKSGEISIEPATVSCSALYGYERRRNMFDDDFFSDFFNDDFFGRARRGVYRTVVVSSNTLILNVSDLPLDGRPDNFAGHIGQYQITATATPTDVNVGDPITLTITLSGSDYLDSVKLPLLDQQPGLAKDFKIPNEMATGEVKGNTKVFTQTIRALRADVKEIPPIELSYFDIKSKSYGIARSEPIPLTVKETRMITAKDAEGRVQDVAQGSEIETWGQGIAFNYEDMGVIENQPLGPVSWFKSRWWATMVLFLPVLYILLLTIAVTIRRRNADPLKVRARKAYRSLTGSLKNAGRSSSPTESCNIILDAFRTYLGDRLFMNKGAVTFNDVKDKLLSEGVTQQALERLKTIFESCEAGRYAGGAGIQDAESMVEEGNKLAQELEDSLK</sequence>
<dbReference type="AlphaFoldDB" id="A0A445MXI6"/>
<evidence type="ECO:0000256" key="2">
    <source>
        <dbReference type="SAM" id="SignalP"/>
    </source>
</evidence>
<evidence type="ECO:0000313" key="3">
    <source>
        <dbReference type="EMBL" id="SPD74206.1"/>
    </source>
</evidence>
<evidence type="ECO:0000256" key="1">
    <source>
        <dbReference type="SAM" id="Phobius"/>
    </source>
</evidence>
<keyword evidence="1" id="KW-0472">Membrane</keyword>
<dbReference type="PANTHER" id="PTHR40940">
    <property type="entry name" value="PROTEIN BATD-RELATED"/>
    <property type="match status" value="1"/>
</dbReference>
<keyword evidence="1" id="KW-1133">Transmembrane helix</keyword>
<keyword evidence="2" id="KW-0732">Signal</keyword>
<feature type="signal peptide" evidence="2">
    <location>
        <begin position="1"/>
        <end position="26"/>
    </location>
</feature>
<proteinExistence type="predicted"/>
<gene>
    <name evidence="3" type="ORF">PITCH_A2150003</name>
</gene>
<evidence type="ECO:0008006" key="4">
    <source>
        <dbReference type="Google" id="ProtNLM"/>
    </source>
</evidence>
<protein>
    <recommendedName>
        <fullName evidence="4">Protein BatD</fullName>
    </recommendedName>
</protein>
<accession>A0A445MXI6</accession>
<dbReference type="Pfam" id="PF13584">
    <property type="entry name" value="BatD"/>
    <property type="match status" value="2"/>
</dbReference>
<name>A0A445MXI6_9BACT</name>
<reference evidence="3" key="1">
    <citation type="submission" date="2018-01" db="EMBL/GenBank/DDBJ databases">
        <authorList>
            <person name="Regsiter A."/>
            <person name="William W."/>
        </authorList>
    </citation>
    <scope>NUCLEOTIDE SEQUENCE</scope>
    <source>
        <strain evidence="3">TRIP AH-1</strain>
    </source>
</reference>
<keyword evidence="1" id="KW-0812">Transmembrane</keyword>
<feature type="chain" id="PRO_5019537268" description="Protein BatD" evidence="2">
    <location>
        <begin position="27"/>
        <end position="626"/>
    </location>
</feature>
<dbReference type="EMBL" id="OJIN01000130">
    <property type="protein sequence ID" value="SPD74206.1"/>
    <property type="molecule type" value="Genomic_DNA"/>
</dbReference>